<dbReference type="SUPFAM" id="SSF51182">
    <property type="entry name" value="RmlC-like cupins"/>
    <property type="match status" value="1"/>
</dbReference>
<dbReference type="PANTHER" id="PTHR37694:SF1">
    <property type="entry name" value="SLR8022 PROTEIN"/>
    <property type="match status" value="1"/>
</dbReference>
<dbReference type="Proteomes" id="UP000635245">
    <property type="component" value="Unassembled WGS sequence"/>
</dbReference>
<accession>A0A934QWL5</accession>
<reference evidence="1" key="1">
    <citation type="submission" date="2020-12" db="EMBL/GenBank/DDBJ databases">
        <title>Prauserella sp. ASG 168, a novel actinomycete isolated from cave rock.</title>
        <authorList>
            <person name="Suriyachadkun C."/>
        </authorList>
    </citation>
    <scope>NUCLEOTIDE SEQUENCE</scope>
    <source>
        <strain evidence="1">ASG 168</strain>
    </source>
</reference>
<evidence type="ECO:0000313" key="2">
    <source>
        <dbReference type="Proteomes" id="UP000635245"/>
    </source>
</evidence>
<dbReference type="Gene3D" id="2.60.120.10">
    <property type="entry name" value="Jelly Rolls"/>
    <property type="match status" value="1"/>
</dbReference>
<evidence type="ECO:0000313" key="1">
    <source>
        <dbReference type="EMBL" id="MBK1786644.1"/>
    </source>
</evidence>
<dbReference type="CDD" id="cd02230">
    <property type="entry name" value="cupin_HP0902-like"/>
    <property type="match status" value="1"/>
</dbReference>
<gene>
    <name evidence="1" type="ORF">JHE00_20130</name>
</gene>
<keyword evidence="2" id="KW-1185">Reference proteome</keyword>
<dbReference type="InterPro" id="IPR011051">
    <property type="entry name" value="RmlC_Cupin_sf"/>
</dbReference>
<proteinExistence type="predicted"/>
<organism evidence="1 2">
    <name type="scientific">Prauserella cavernicola</name>
    <dbReference type="NCBI Taxonomy" id="2800127"/>
    <lineage>
        <taxon>Bacteria</taxon>
        <taxon>Bacillati</taxon>
        <taxon>Actinomycetota</taxon>
        <taxon>Actinomycetes</taxon>
        <taxon>Pseudonocardiales</taxon>
        <taxon>Pseudonocardiaceae</taxon>
        <taxon>Prauserella</taxon>
    </lineage>
</organism>
<name>A0A934QWL5_9PSEU</name>
<sequence length="117" mass="12816">MRKFSLDALARELLRRAADSPNGRAAETVYGGHEHVLRQTVIALTAGNRLAEHHSPGEATLFVLRGRVRLGAGEVRWDGMHGDLLVIPPQRHTLDALEDSAVVLTVGKPQRESHADE</sequence>
<dbReference type="InterPro" id="IPR014710">
    <property type="entry name" value="RmlC-like_jellyroll"/>
</dbReference>
<protein>
    <submittedName>
        <fullName evidence="1">Cupin domain-containing protein</fullName>
    </submittedName>
</protein>
<dbReference type="RefSeq" id="WP_200320272.1">
    <property type="nucleotide sequence ID" value="NZ_JAENJH010000004.1"/>
</dbReference>
<dbReference type="AlphaFoldDB" id="A0A934QWL5"/>
<dbReference type="EMBL" id="JAENJH010000004">
    <property type="protein sequence ID" value="MBK1786644.1"/>
    <property type="molecule type" value="Genomic_DNA"/>
</dbReference>
<dbReference type="PANTHER" id="PTHR37694">
    <property type="entry name" value="SLR8022 PROTEIN"/>
    <property type="match status" value="1"/>
</dbReference>
<comment type="caution">
    <text evidence="1">The sequence shown here is derived from an EMBL/GenBank/DDBJ whole genome shotgun (WGS) entry which is preliminary data.</text>
</comment>